<dbReference type="Proteomes" id="UP000499080">
    <property type="component" value="Unassembled WGS sequence"/>
</dbReference>
<name>A0A4Y2ITJ0_ARAVE</name>
<evidence type="ECO:0000313" key="2">
    <source>
        <dbReference type="Proteomes" id="UP000499080"/>
    </source>
</evidence>
<protein>
    <submittedName>
        <fullName evidence="1">Uncharacterized protein</fullName>
    </submittedName>
</protein>
<gene>
    <name evidence="1" type="ORF">AVEN_245600_1</name>
</gene>
<dbReference type="AlphaFoldDB" id="A0A4Y2ITJ0"/>
<proteinExistence type="predicted"/>
<evidence type="ECO:0000313" key="1">
    <source>
        <dbReference type="EMBL" id="GBM80894.1"/>
    </source>
</evidence>
<accession>A0A4Y2ITJ0</accession>
<keyword evidence="2" id="KW-1185">Reference proteome</keyword>
<dbReference type="EMBL" id="BGPR01002911">
    <property type="protein sequence ID" value="GBM80894.1"/>
    <property type="molecule type" value="Genomic_DNA"/>
</dbReference>
<sequence length="79" mass="9853">MKRRNEDWIQLHVENEKLKIVNSCIEKIEEDVQSEKERLRGKARRKREDRWYGRQKYKEKIEEVKENKKIGDLEKRLQN</sequence>
<comment type="caution">
    <text evidence="1">The sequence shown here is derived from an EMBL/GenBank/DDBJ whole genome shotgun (WGS) entry which is preliminary data.</text>
</comment>
<reference evidence="1 2" key="1">
    <citation type="journal article" date="2019" name="Sci. Rep.">
        <title>Orb-weaving spider Araneus ventricosus genome elucidates the spidroin gene catalogue.</title>
        <authorList>
            <person name="Kono N."/>
            <person name="Nakamura H."/>
            <person name="Ohtoshi R."/>
            <person name="Moran D.A.P."/>
            <person name="Shinohara A."/>
            <person name="Yoshida Y."/>
            <person name="Fujiwara M."/>
            <person name="Mori M."/>
            <person name="Tomita M."/>
            <person name="Arakawa K."/>
        </authorList>
    </citation>
    <scope>NUCLEOTIDE SEQUENCE [LARGE SCALE GENOMIC DNA]</scope>
</reference>
<organism evidence="1 2">
    <name type="scientific">Araneus ventricosus</name>
    <name type="common">Orbweaver spider</name>
    <name type="synonym">Epeira ventricosa</name>
    <dbReference type="NCBI Taxonomy" id="182803"/>
    <lineage>
        <taxon>Eukaryota</taxon>
        <taxon>Metazoa</taxon>
        <taxon>Ecdysozoa</taxon>
        <taxon>Arthropoda</taxon>
        <taxon>Chelicerata</taxon>
        <taxon>Arachnida</taxon>
        <taxon>Araneae</taxon>
        <taxon>Araneomorphae</taxon>
        <taxon>Entelegynae</taxon>
        <taxon>Araneoidea</taxon>
        <taxon>Araneidae</taxon>
        <taxon>Araneus</taxon>
    </lineage>
</organism>